<dbReference type="Pfam" id="PF00300">
    <property type="entry name" value="His_Phos_1"/>
    <property type="match status" value="1"/>
</dbReference>
<dbReference type="CDD" id="cd07067">
    <property type="entry name" value="HP_PGM_like"/>
    <property type="match status" value="1"/>
</dbReference>
<accession>A0ABT9ZEI5</accession>
<dbReference type="Gene3D" id="3.40.50.1240">
    <property type="entry name" value="Phosphoglycerate mutase-like"/>
    <property type="match status" value="1"/>
</dbReference>
<dbReference type="InterPro" id="IPR029033">
    <property type="entry name" value="His_PPase_superfam"/>
</dbReference>
<gene>
    <name evidence="1" type="ORF">J2S19_001938</name>
</gene>
<dbReference type="Proteomes" id="UP001234495">
    <property type="component" value="Unassembled WGS sequence"/>
</dbReference>
<dbReference type="InterPro" id="IPR013078">
    <property type="entry name" value="His_Pase_superF_clade-1"/>
</dbReference>
<keyword evidence="2" id="KW-1185">Reference proteome</keyword>
<dbReference type="SUPFAM" id="SSF53254">
    <property type="entry name" value="Phosphoglycerate mutase-like"/>
    <property type="match status" value="1"/>
</dbReference>
<organism evidence="1 2">
    <name type="scientific">Metabacillus malikii</name>
    <dbReference type="NCBI Taxonomy" id="1504265"/>
    <lineage>
        <taxon>Bacteria</taxon>
        <taxon>Bacillati</taxon>
        <taxon>Bacillota</taxon>
        <taxon>Bacilli</taxon>
        <taxon>Bacillales</taxon>
        <taxon>Bacillaceae</taxon>
        <taxon>Metabacillus</taxon>
    </lineage>
</organism>
<dbReference type="EMBL" id="JAUSUD010000007">
    <property type="protein sequence ID" value="MDQ0230682.1"/>
    <property type="molecule type" value="Genomic_DNA"/>
</dbReference>
<evidence type="ECO:0000313" key="1">
    <source>
        <dbReference type="EMBL" id="MDQ0230682.1"/>
    </source>
</evidence>
<name>A0ABT9ZEI5_9BACI</name>
<comment type="caution">
    <text evidence="1">The sequence shown here is derived from an EMBL/GenBank/DDBJ whole genome shotgun (WGS) entry which is preliminary data.</text>
</comment>
<protein>
    <submittedName>
        <fullName evidence="1">Broad specificity phosphatase PhoE</fullName>
    </submittedName>
</protein>
<proteinExistence type="predicted"/>
<dbReference type="RefSeq" id="WP_307340415.1">
    <property type="nucleotide sequence ID" value="NZ_JAUSUD010000007.1"/>
</dbReference>
<reference evidence="1 2" key="1">
    <citation type="submission" date="2023-07" db="EMBL/GenBank/DDBJ databases">
        <title>Genomic Encyclopedia of Type Strains, Phase IV (KMG-IV): sequencing the most valuable type-strain genomes for metagenomic binning, comparative biology and taxonomic classification.</title>
        <authorList>
            <person name="Goeker M."/>
        </authorList>
    </citation>
    <scope>NUCLEOTIDE SEQUENCE [LARGE SCALE GENOMIC DNA]</scope>
    <source>
        <strain evidence="1 2">DSM 29005</strain>
    </source>
</reference>
<evidence type="ECO:0000313" key="2">
    <source>
        <dbReference type="Proteomes" id="UP001234495"/>
    </source>
</evidence>
<sequence>MNSLIFIQHCQSEHHINNMSGCWTDTPITDTGRKQAKLIGDKLIEEIVDIKEYILYSSDLSRAVGGITILSQDSFQQNVIN</sequence>